<feature type="domain" description="Bacterial bifunctional deaminase-reductase C-terminal" evidence="4">
    <location>
        <begin position="4"/>
        <end position="229"/>
    </location>
</feature>
<dbReference type="Pfam" id="PF01872">
    <property type="entry name" value="RibD_C"/>
    <property type="match status" value="1"/>
</dbReference>
<name>A0A679IKY5_9ENTE</name>
<dbReference type="SUPFAM" id="SSF53597">
    <property type="entry name" value="Dihydrofolate reductase-like"/>
    <property type="match status" value="1"/>
</dbReference>
<evidence type="ECO:0000313" key="5">
    <source>
        <dbReference type="EMBL" id="BCA85926.1"/>
    </source>
</evidence>
<evidence type="ECO:0000256" key="2">
    <source>
        <dbReference type="ARBA" id="ARBA00022857"/>
    </source>
</evidence>
<dbReference type="GO" id="GO:0008703">
    <property type="term" value="F:5-amino-6-(5-phosphoribosylamino)uracil reductase activity"/>
    <property type="evidence" value="ECO:0007669"/>
    <property type="project" value="InterPro"/>
</dbReference>
<evidence type="ECO:0000259" key="4">
    <source>
        <dbReference type="Pfam" id="PF01872"/>
    </source>
</evidence>
<dbReference type="PANTHER" id="PTHR38011">
    <property type="entry name" value="DIHYDROFOLATE REDUCTASE FAMILY PROTEIN (AFU_ORTHOLOGUE AFUA_8G06820)"/>
    <property type="match status" value="1"/>
</dbReference>
<sequence length="238" mass="26692">MVKPFVTCHILSALDGKISGDYFKSSLAQHASEKYGEIRKNLSADAWLFGTTTVKEFLNNRKSYLDDKVPVVSEEDFVAKNSLNFYFVSVDTVGELGWSSGIYRKEGRPDAHIIVILLESTSNEYKAFLRKIGISYITAGKSKLDCNLALEKLNQLFNIKKLLICGGGQINWTFLEQNTIDQLSVVLAPVSDGRIDTPSIFEQSNQYTSRPTIKEFEFENLNVLGEGAVLLNYKVINE</sequence>
<proteinExistence type="predicted"/>
<dbReference type="RefSeq" id="WP_173103142.1">
    <property type="nucleotide sequence ID" value="NZ_AP022822.1"/>
</dbReference>
<keyword evidence="6" id="KW-1185">Reference proteome</keyword>
<dbReference type="EMBL" id="AP022822">
    <property type="protein sequence ID" value="BCA85926.1"/>
    <property type="molecule type" value="Genomic_DNA"/>
</dbReference>
<protein>
    <submittedName>
        <fullName evidence="5">5-amino-6-(5-phosphoribosylamino)uracil reductase</fullName>
    </submittedName>
</protein>
<gene>
    <name evidence="5" type="ORF">EsVE80_14490</name>
</gene>
<organism evidence="5 6">
    <name type="scientific">Enterococcus saigonensis</name>
    <dbReference type="NCBI Taxonomy" id="1805431"/>
    <lineage>
        <taxon>Bacteria</taxon>
        <taxon>Bacillati</taxon>
        <taxon>Bacillota</taxon>
        <taxon>Bacilli</taxon>
        <taxon>Lactobacillales</taxon>
        <taxon>Enterococcaceae</taxon>
        <taxon>Enterococcus</taxon>
    </lineage>
</organism>
<dbReference type="GO" id="GO:0009231">
    <property type="term" value="P:riboflavin biosynthetic process"/>
    <property type="evidence" value="ECO:0007669"/>
    <property type="project" value="InterPro"/>
</dbReference>
<evidence type="ECO:0000313" key="6">
    <source>
        <dbReference type="Proteomes" id="UP000502998"/>
    </source>
</evidence>
<dbReference type="Gene3D" id="3.40.430.10">
    <property type="entry name" value="Dihydrofolate Reductase, subunit A"/>
    <property type="match status" value="1"/>
</dbReference>
<evidence type="ECO:0000256" key="3">
    <source>
        <dbReference type="ARBA" id="ARBA00023002"/>
    </source>
</evidence>
<keyword evidence="3" id="KW-0560">Oxidoreductase</keyword>
<evidence type="ECO:0000256" key="1">
    <source>
        <dbReference type="ARBA" id="ARBA00005104"/>
    </source>
</evidence>
<dbReference type="AlphaFoldDB" id="A0A679IKY5"/>
<comment type="pathway">
    <text evidence="1">Cofactor biosynthesis; riboflavin biosynthesis.</text>
</comment>
<dbReference type="Proteomes" id="UP000502998">
    <property type="component" value="Chromosome"/>
</dbReference>
<keyword evidence="2" id="KW-0521">NADP</keyword>
<dbReference type="InterPro" id="IPR002734">
    <property type="entry name" value="RibDG_C"/>
</dbReference>
<dbReference type="InterPro" id="IPR050765">
    <property type="entry name" value="Riboflavin_Biosynth_HTPR"/>
</dbReference>
<reference evidence="5 6" key="1">
    <citation type="submission" date="2020-02" db="EMBL/GenBank/DDBJ databases">
        <title>Characterization of vanA genotype vancomycin-resistant Enterococcus saigonensis VE80.</title>
        <authorList>
            <person name="Harada T."/>
            <person name="Motooka D."/>
            <person name="Nakamura S."/>
            <person name="Yamamoto Y."/>
            <person name="Kawahara R."/>
            <person name="Kawatsu K."/>
        </authorList>
    </citation>
    <scope>NUCLEOTIDE SEQUENCE [LARGE SCALE GENOMIC DNA]</scope>
    <source>
        <strain evidence="5 6">VE80</strain>
    </source>
</reference>
<dbReference type="PANTHER" id="PTHR38011:SF7">
    <property type="entry name" value="2,5-DIAMINO-6-RIBOSYLAMINO-4(3H)-PYRIMIDINONE 5'-PHOSPHATE REDUCTASE"/>
    <property type="match status" value="1"/>
</dbReference>
<dbReference type="InterPro" id="IPR024072">
    <property type="entry name" value="DHFR-like_dom_sf"/>
</dbReference>
<accession>A0A679IKY5</accession>
<dbReference type="KEGG" id="esg:EsVE80_14490"/>